<dbReference type="PANTHER" id="PTHR30269:SF0">
    <property type="entry name" value="MEMBRANE TRANSPORTER PROTEIN YFCA-RELATED"/>
    <property type="match status" value="1"/>
</dbReference>
<feature type="transmembrane region" description="Helical" evidence="8">
    <location>
        <begin position="69"/>
        <end position="87"/>
    </location>
</feature>
<comment type="caution">
    <text evidence="9">The sequence shown here is derived from an EMBL/GenBank/DDBJ whole genome shotgun (WGS) entry which is preliminary data.</text>
</comment>
<feature type="transmembrane region" description="Helical" evidence="8">
    <location>
        <begin position="200"/>
        <end position="224"/>
    </location>
</feature>
<keyword evidence="3" id="KW-0813">Transport</keyword>
<organism evidence="9 10">
    <name type="scientific">Pseudanabaena frigida</name>
    <dbReference type="NCBI Taxonomy" id="945775"/>
    <lineage>
        <taxon>Bacteria</taxon>
        <taxon>Bacillati</taxon>
        <taxon>Cyanobacteriota</taxon>
        <taxon>Cyanophyceae</taxon>
        <taxon>Pseudanabaenales</taxon>
        <taxon>Pseudanabaenaceae</taxon>
        <taxon>Pseudanabaena</taxon>
    </lineage>
</organism>
<dbReference type="InterPro" id="IPR002781">
    <property type="entry name" value="TM_pro_TauE-like"/>
</dbReference>
<comment type="subcellular location">
    <subcellularLocation>
        <location evidence="1 8">Cell membrane</location>
        <topology evidence="1 8">Multi-pass membrane protein</topology>
    </subcellularLocation>
</comment>
<keyword evidence="4 8" id="KW-1003">Cell membrane</keyword>
<evidence type="ECO:0000256" key="5">
    <source>
        <dbReference type="ARBA" id="ARBA00022692"/>
    </source>
</evidence>
<protein>
    <recommendedName>
        <fullName evidence="8">Probable membrane transporter protein</fullName>
    </recommendedName>
</protein>
<dbReference type="AlphaFoldDB" id="A0A2W4W425"/>
<evidence type="ECO:0000313" key="9">
    <source>
        <dbReference type="EMBL" id="PZO39080.1"/>
    </source>
</evidence>
<evidence type="ECO:0000256" key="6">
    <source>
        <dbReference type="ARBA" id="ARBA00022989"/>
    </source>
</evidence>
<evidence type="ECO:0000256" key="1">
    <source>
        <dbReference type="ARBA" id="ARBA00004651"/>
    </source>
</evidence>
<sequence>MIEIFTLCGFSLLAGFIDAVVGGGGLIQLPAMLIVLPHTAIAPILGTSKFVSISGTTIAVHQYAQQQKIEWGTTIPAMVTAFIFSFLGARTTNLLNPNLMRPVILVLLISVAIYTFNKKDFGLLQTSKLSRSQQWLYSVAIGCVVGFYDGFFGPGTGSFLIFAFVGIFGYSFLTSSASAKVINFSTNLAALLYFAFTNNVIYQIGIPMAICNILGAFCGTKLAISKGSQFVRKLFLVIVSLLILKLGYDTIYQ</sequence>
<feature type="transmembrane region" description="Helical" evidence="8">
    <location>
        <begin position="99"/>
        <end position="116"/>
    </location>
</feature>
<dbReference type="Pfam" id="PF01925">
    <property type="entry name" value="TauE"/>
    <property type="match status" value="1"/>
</dbReference>
<dbReference type="PANTHER" id="PTHR30269">
    <property type="entry name" value="TRANSMEMBRANE PROTEIN YFCA"/>
    <property type="match status" value="1"/>
</dbReference>
<name>A0A2W4W425_9CYAN</name>
<feature type="transmembrane region" description="Helical" evidence="8">
    <location>
        <begin position="29"/>
        <end position="48"/>
    </location>
</feature>
<evidence type="ECO:0000256" key="8">
    <source>
        <dbReference type="RuleBase" id="RU363041"/>
    </source>
</evidence>
<dbReference type="EMBL" id="QBML01000020">
    <property type="protein sequence ID" value="PZO39080.1"/>
    <property type="molecule type" value="Genomic_DNA"/>
</dbReference>
<feature type="transmembrane region" description="Helical" evidence="8">
    <location>
        <begin position="136"/>
        <end position="153"/>
    </location>
</feature>
<dbReference type="InterPro" id="IPR052017">
    <property type="entry name" value="TSUP"/>
</dbReference>
<evidence type="ECO:0000313" key="10">
    <source>
        <dbReference type="Proteomes" id="UP000249467"/>
    </source>
</evidence>
<evidence type="ECO:0000256" key="2">
    <source>
        <dbReference type="ARBA" id="ARBA00009142"/>
    </source>
</evidence>
<reference evidence="9 10" key="1">
    <citation type="submission" date="2018-04" db="EMBL/GenBank/DDBJ databases">
        <authorList>
            <person name="Go L.Y."/>
            <person name="Mitchell J.A."/>
        </authorList>
    </citation>
    <scope>NUCLEOTIDE SEQUENCE [LARGE SCALE GENOMIC DNA]</scope>
    <source>
        <strain evidence="9">ULC066bin1</strain>
    </source>
</reference>
<keyword evidence="5 8" id="KW-0812">Transmembrane</keyword>
<dbReference type="Proteomes" id="UP000249467">
    <property type="component" value="Unassembled WGS sequence"/>
</dbReference>
<keyword evidence="7 8" id="KW-0472">Membrane</keyword>
<proteinExistence type="inferred from homology"/>
<evidence type="ECO:0000256" key="7">
    <source>
        <dbReference type="ARBA" id="ARBA00023136"/>
    </source>
</evidence>
<gene>
    <name evidence="9" type="ORF">DCF19_15265</name>
</gene>
<evidence type="ECO:0000256" key="4">
    <source>
        <dbReference type="ARBA" id="ARBA00022475"/>
    </source>
</evidence>
<reference evidence="9 10" key="2">
    <citation type="submission" date="2018-06" db="EMBL/GenBank/DDBJ databases">
        <title>Metagenomic assembly of (sub)arctic Cyanobacteria and their associated microbiome from non-axenic cultures.</title>
        <authorList>
            <person name="Baurain D."/>
        </authorList>
    </citation>
    <scope>NUCLEOTIDE SEQUENCE [LARGE SCALE GENOMIC DNA]</scope>
    <source>
        <strain evidence="9">ULC066bin1</strain>
    </source>
</reference>
<evidence type="ECO:0000256" key="3">
    <source>
        <dbReference type="ARBA" id="ARBA00022448"/>
    </source>
</evidence>
<feature type="transmembrane region" description="Helical" evidence="8">
    <location>
        <begin position="159"/>
        <end position="179"/>
    </location>
</feature>
<accession>A0A2W4W425</accession>
<keyword evidence="6 8" id="KW-1133">Transmembrane helix</keyword>
<dbReference type="GO" id="GO:0005886">
    <property type="term" value="C:plasma membrane"/>
    <property type="evidence" value="ECO:0007669"/>
    <property type="project" value="UniProtKB-SubCell"/>
</dbReference>
<comment type="similarity">
    <text evidence="2 8">Belongs to the 4-toluene sulfonate uptake permease (TSUP) (TC 2.A.102) family.</text>
</comment>
<feature type="transmembrane region" description="Helical" evidence="8">
    <location>
        <begin position="230"/>
        <end position="248"/>
    </location>
</feature>